<dbReference type="Proteomes" id="UP000485058">
    <property type="component" value="Unassembled WGS sequence"/>
</dbReference>
<accession>A0A6A0AL98</accession>
<sequence>LDGVAESLRCRRKGIASAPSHPHGVQPVPLAVGSKRMRGRDRDRVSRK</sequence>
<feature type="region of interest" description="Disordered" evidence="1">
    <location>
        <begin position="13"/>
        <end position="48"/>
    </location>
</feature>
<gene>
    <name evidence="2" type="ORF">HaLaN_32610</name>
</gene>
<dbReference type="EMBL" id="BLLF01008131">
    <property type="protein sequence ID" value="GFH33265.1"/>
    <property type="molecule type" value="Genomic_DNA"/>
</dbReference>
<evidence type="ECO:0000256" key="1">
    <source>
        <dbReference type="SAM" id="MobiDB-lite"/>
    </source>
</evidence>
<organism evidence="2 3">
    <name type="scientific">Haematococcus lacustris</name>
    <name type="common">Green alga</name>
    <name type="synonym">Haematococcus pluvialis</name>
    <dbReference type="NCBI Taxonomy" id="44745"/>
    <lineage>
        <taxon>Eukaryota</taxon>
        <taxon>Viridiplantae</taxon>
        <taxon>Chlorophyta</taxon>
        <taxon>core chlorophytes</taxon>
        <taxon>Chlorophyceae</taxon>
        <taxon>CS clade</taxon>
        <taxon>Chlamydomonadales</taxon>
        <taxon>Haematococcaceae</taxon>
        <taxon>Haematococcus</taxon>
    </lineage>
</organism>
<evidence type="ECO:0000313" key="2">
    <source>
        <dbReference type="EMBL" id="GFH33265.1"/>
    </source>
</evidence>
<keyword evidence="3" id="KW-1185">Reference proteome</keyword>
<comment type="caution">
    <text evidence="2">The sequence shown here is derived from an EMBL/GenBank/DDBJ whole genome shotgun (WGS) entry which is preliminary data.</text>
</comment>
<feature type="non-terminal residue" evidence="2">
    <location>
        <position position="1"/>
    </location>
</feature>
<evidence type="ECO:0000313" key="3">
    <source>
        <dbReference type="Proteomes" id="UP000485058"/>
    </source>
</evidence>
<proteinExistence type="predicted"/>
<dbReference type="AlphaFoldDB" id="A0A6A0AL98"/>
<protein>
    <submittedName>
        <fullName evidence="2">Uncharacterized protein</fullName>
    </submittedName>
</protein>
<name>A0A6A0AL98_HAELA</name>
<reference evidence="2 3" key="1">
    <citation type="submission" date="2020-02" db="EMBL/GenBank/DDBJ databases">
        <title>Draft genome sequence of Haematococcus lacustris strain NIES-144.</title>
        <authorList>
            <person name="Morimoto D."/>
            <person name="Nakagawa S."/>
            <person name="Yoshida T."/>
            <person name="Sawayama S."/>
        </authorList>
    </citation>
    <scope>NUCLEOTIDE SEQUENCE [LARGE SCALE GENOMIC DNA]</scope>
    <source>
        <strain evidence="2 3">NIES-144</strain>
    </source>
</reference>